<dbReference type="PANTHER" id="PTHR11364">
    <property type="entry name" value="THIOSULFATE SULFERTANSFERASE"/>
    <property type="match status" value="1"/>
</dbReference>
<evidence type="ECO:0000313" key="4">
    <source>
        <dbReference type="EMBL" id="MBJ3778237.1"/>
    </source>
</evidence>
<feature type="domain" description="Rhodanese" evidence="3">
    <location>
        <begin position="12"/>
        <end position="128"/>
    </location>
</feature>
<evidence type="ECO:0000256" key="1">
    <source>
        <dbReference type="ARBA" id="ARBA00022679"/>
    </source>
</evidence>
<dbReference type="AlphaFoldDB" id="A0A934IU64"/>
<dbReference type="PROSITE" id="PS50206">
    <property type="entry name" value="RHODANESE_3"/>
    <property type="match status" value="2"/>
</dbReference>
<name>A0A934IU64_9HYPH</name>
<dbReference type="Pfam" id="PF00581">
    <property type="entry name" value="Rhodanese"/>
    <property type="match status" value="2"/>
</dbReference>
<dbReference type="SUPFAM" id="SSF52821">
    <property type="entry name" value="Rhodanese/Cell cycle control phosphatase"/>
    <property type="match status" value="2"/>
</dbReference>
<dbReference type="GO" id="GO:0016784">
    <property type="term" value="F:3-mercaptopyruvate sulfurtransferase activity"/>
    <property type="evidence" value="ECO:0007669"/>
    <property type="project" value="UniProtKB-EC"/>
</dbReference>
<dbReference type="NCBIfam" id="NF008557">
    <property type="entry name" value="PRK11493.1"/>
    <property type="match status" value="1"/>
</dbReference>
<proteinExistence type="predicted"/>
<organism evidence="4 5">
    <name type="scientific">Acuticoccus mangrovi</name>
    <dbReference type="NCBI Taxonomy" id="2796142"/>
    <lineage>
        <taxon>Bacteria</taxon>
        <taxon>Pseudomonadati</taxon>
        <taxon>Pseudomonadota</taxon>
        <taxon>Alphaproteobacteria</taxon>
        <taxon>Hyphomicrobiales</taxon>
        <taxon>Amorphaceae</taxon>
        <taxon>Acuticoccus</taxon>
    </lineage>
</organism>
<evidence type="ECO:0000313" key="5">
    <source>
        <dbReference type="Proteomes" id="UP000609531"/>
    </source>
</evidence>
<dbReference type="EC" id="2.8.1.2" evidence="4"/>
<evidence type="ECO:0000259" key="3">
    <source>
        <dbReference type="PROSITE" id="PS50206"/>
    </source>
</evidence>
<sequence length="274" mass="28552">MMLITPEALHARLADVVVLDASLHLPGTGRDATAEFEAAHIPGALRFDIDVIADTTSGLPHTLPSPEAFAAAVGALGIGNDTEVVVYDAEGFYSAPRARWMFRVMGHDAAILDGGLAAWRAAGLPVESGPAPAATPRHFTATYNPDLFASGDDVARVLADGTAVVADARAADRFYGRVAEPRAGLRGGHMPGAHNVPFTSLVADGRLKSPAEVRDIFQKAGVDLDKTVVTTCGSGVTAAVLSLALETIGKPSAVYDGSWTEWGSDPKRPVTTED</sequence>
<keyword evidence="1 4" id="KW-0808">Transferase</keyword>
<dbReference type="InterPro" id="IPR001763">
    <property type="entry name" value="Rhodanese-like_dom"/>
</dbReference>
<gene>
    <name evidence="4" type="primary">sseA</name>
    <name evidence="4" type="ORF">JCR33_21230</name>
</gene>
<dbReference type="SMART" id="SM00450">
    <property type="entry name" value="RHOD"/>
    <property type="match status" value="2"/>
</dbReference>
<dbReference type="InterPro" id="IPR036873">
    <property type="entry name" value="Rhodanese-like_dom_sf"/>
</dbReference>
<protein>
    <submittedName>
        <fullName evidence="4">3-mercaptopyruvate sulfurtransferase</fullName>
        <ecNumber evidence="4">2.8.1.2</ecNumber>
    </submittedName>
</protein>
<evidence type="ECO:0000256" key="2">
    <source>
        <dbReference type="ARBA" id="ARBA00022737"/>
    </source>
</evidence>
<dbReference type="GO" id="GO:0004792">
    <property type="term" value="F:thiosulfate-cyanide sulfurtransferase activity"/>
    <property type="evidence" value="ECO:0007669"/>
    <property type="project" value="InterPro"/>
</dbReference>
<dbReference type="CDD" id="cd01449">
    <property type="entry name" value="TST_Repeat_2"/>
    <property type="match status" value="1"/>
</dbReference>
<feature type="domain" description="Rhodanese" evidence="3">
    <location>
        <begin position="159"/>
        <end position="271"/>
    </location>
</feature>
<dbReference type="Proteomes" id="UP000609531">
    <property type="component" value="Unassembled WGS sequence"/>
</dbReference>
<dbReference type="PANTHER" id="PTHR11364:SF27">
    <property type="entry name" value="SULFURTRANSFERASE"/>
    <property type="match status" value="1"/>
</dbReference>
<dbReference type="PROSITE" id="PS00380">
    <property type="entry name" value="RHODANESE_1"/>
    <property type="match status" value="1"/>
</dbReference>
<dbReference type="InterPro" id="IPR001307">
    <property type="entry name" value="Thiosulphate_STrfase_CS"/>
</dbReference>
<dbReference type="RefSeq" id="WP_198884138.1">
    <property type="nucleotide sequence ID" value="NZ_JAEKJA010000024.1"/>
</dbReference>
<reference evidence="4" key="1">
    <citation type="submission" date="2020-12" db="EMBL/GenBank/DDBJ databases">
        <title>Bacterial taxonomy.</title>
        <authorList>
            <person name="Pan X."/>
        </authorList>
    </citation>
    <scope>NUCLEOTIDE SEQUENCE</scope>
    <source>
        <strain evidence="4">B2012</strain>
    </source>
</reference>
<dbReference type="InterPro" id="IPR045078">
    <property type="entry name" value="TST/MPST-like"/>
</dbReference>
<dbReference type="EMBL" id="JAEKJA010000024">
    <property type="protein sequence ID" value="MBJ3778237.1"/>
    <property type="molecule type" value="Genomic_DNA"/>
</dbReference>
<dbReference type="FunFam" id="3.40.250.10:FF:000001">
    <property type="entry name" value="Sulfurtransferase"/>
    <property type="match status" value="1"/>
</dbReference>
<keyword evidence="5" id="KW-1185">Reference proteome</keyword>
<dbReference type="CDD" id="cd01448">
    <property type="entry name" value="TST_Repeat_1"/>
    <property type="match status" value="1"/>
</dbReference>
<keyword evidence="2" id="KW-0677">Repeat</keyword>
<dbReference type="Gene3D" id="3.40.250.10">
    <property type="entry name" value="Rhodanese-like domain"/>
    <property type="match status" value="2"/>
</dbReference>
<comment type="caution">
    <text evidence="4">The sequence shown here is derived from an EMBL/GenBank/DDBJ whole genome shotgun (WGS) entry which is preliminary data.</text>
</comment>
<accession>A0A934IU64</accession>